<evidence type="ECO:0000313" key="1">
    <source>
        <dbReference type="EMBL" id="KAI3354731.1"/>
    </source>
</evidence>
<proteinExistence type="predicted"/>
<organism evidence="1 2">
    <name type="scientific">Scortum barcoo</name>
    <name type="common">barcoo grunter</name>
    <dbReference type="NCBI Taxonomy" id="214431"/>
    <lineage>
        <taxon>Eukaryota</taxon>
        <taxon>Metazoa</taxon>
        <taxon>Chordata</taxon>
        <taxon>Craniata</taxon>
        <taxon>Vertebrata</taxon>
        <taxon>Euteleostomi</taxon>
        <taxon>Actinopterygii</taxon>
        <taxon>Neopterygii</taxon>
        <taxon>Teleostei</taxon>
        <taxon>Neoteleostei</taxon>
        <taxon>Acanthomorphata</taxon>
        <taxon>Eupercaria</taxon>
        <taxon>Centrarchiformes</taxon>
        <taxon>Terapontoidei</taxon>
        <taxon>Terapontidae</taxon>
        <taxon>Scortum</taxon>
    </lineage>
</organism>
<accession>A0ACB8VGK0</accession>
<name>A0ACB8VGK0_9TELE</name>
<gene>
    <name evidence="1" type="ORF">L3Q82_004513</name>
</gene>
<evidence type="ECO:0000313" key="2">
    <source>
        <dbReference type="Proteomes" id="UP000831701"/>
    </source>
</evidence>
<dbReference type="EMBL" id="CM041551">
    <property type="protein sequence ID" value="KAI3354731.1"/>
    <property type="molecule type" value="Genomic_DNA"/>
</dbReference>
<reference evidence="1" key="1">
    <citation type="submission" date="2022-04" db="EMBL/GenBank/DDBJ databases">
        <title>Jade perch genome.</title>
        <authorList>
            <person name="Chao B."/>
        </authorList>
    </citation>
    <scope>NUCLEOTIDE SEQUENCE</scope>
    <source>
        <strain evidence="1">CB-2022</strain>
    </source>
</reference>
<comment type="caution">
    <text evidence="1">The sequence shown here is derived from an EMBL/GenBank/DDBJ whole genome shotgun (WGS) entry which is preliminary data.</text>
</comment>
<protein>
    <submittedName>
        <fullName evidence="1">Uncharacterized protein</fullName>
    </submittedName>
</protein>
<sequence>MLHLHISEDLTWTHHTDFITNSARQRLFFLHKLQRFSMDSRILCSFYRCTIERILTGCITTWYSSCTALNRKVLQRVVKAAQHITRTELPSLEDLYTQQCRTKSNRIITVSSHPNYKLKELSQDLRSLIVAQHQNGTGYRLISKNLSIPVSTVGAIIRKWKKHHLIINRPRTGAPRKISDQGVRKMVRRVLKEPRTTRKALQKDMEAAGTSVTEKTIGNALHRHGLYGRSARKTPFLKKRHVEARLKFAKQHLDKPVEYWENVVWSDETKIELFVCLSYYTPCLEEKWHCTSPK</sequence>
<dbReference type="Proteomes" id="UP000831701">
    <property type="component" value="Chromosome 21"/>
</dbReference>
<keyword evidence="2" id="KW-1185">Reference proteome</keyword>